<dbReference type="InterPro" id="IPR004210">
    <property type="entry name" value="BESS_motif"/>
</dbReference>
<dbReference type="GO" id="GO:0006357">
    <property type="term" value="P:regulation of transcription by RNA polymerase II"/>
    <property type="evidence" value="ECO:0007669"/>
    <property type="project" value="TreeGrafter"/>
</dbReference>
<evidence type="ECO:0000313" key="5">
    <source>
        <dbReference type="Proteomes" id="UP001652740"/>
    </source>
</evidence>
<feature type="compositionally biased region" description="Basic residues" evidence="2">
    <location>
        <begin position="148"/>
        <end position="163"/>
    </location>
</feature>
<dbReference type="GeneID" id="113514524"/>
<sequence>MASIDVEQFIQEIKSRPVLYDKSLPEYTNRRRKEDMWLEICSKIIPDWESIDEREKDIICRDIQLKWKHIRDNFRREFQIQKKIKCGLATQTKKIYRYYTQLQFLKATINYSDSITSGDRASQRETDEEGSDSTPSTSKKSKTIMYQRKNKKIQNLKRNKKGKITSIEKHEQVLKPKPKNSSDQEEADDEDRSFCISLVKSLKKMSDEAKLNAKIDILNVIRRFSFPQSDFYQVYTDPLPYEPPKQSSHNITLQKRLKVEYSPENSQDESPHCGRKKKIRNARHLQLSSPDSVASGSVNNTSSSSNSNSPSSFRKCHSPTGTNSEDHNT</sequence>
<dbReference type="Pfam" id="PF02944">
    <property type="entry name" value="BESS"/>
    <property type="match status" value="1"/>
</dbReference>
<feature type="domain" description="BESS" evidence="4">
    <location>
        <begin position="188"/>
        <end position="227"/>
    </location>
</feature>
<feature type="domain" description="MADF" evidence="3">
    <location>
        <begin position="8"/>
        <end position="110"/>
    </location>
</feature>
<dbReference type="PROSITE" id="PS51031">
    <property type="entry name" value="BESS"/>
    <property type="match status" value="1"/>
</dbReference>
<gene>
    <name evidence="6" type="primary">LOC113514524</name>
</gene>
<accession>A0A6J3BUK2</accession>
<proteinExistence type="predicted"/>
<dbReference type="PROSITE" id="PS51029">
    <property type="entry name" value="MADF"/>
    <property type="match status" value="1"/>
</dbReference>
<dbReference type="GO" id="GO:0005667">
    <property type="term" value="C:transcription regulator complex"/>
    <property type="evidence" value="ECO:0007669"/>
    <property type="project" value="TreeGrafter"/>
</dbReference>
<feature type="region of interest" description="Disordered" evidence="2">
    <location>
        <begin position="261"/>
        <end position="329"/>
    </location>
</feature>
<dbReference type="RefSeq" id="XP_031764057.2">
    <property type="nucleotide sequence ID" value="XM_031908197.2"/>
</dbReference>
<feature type="region of interest" description="Disordered" evidence="2">
    <location>
        <begin position="116"/>
        <end position="190"/>
    </location>
</feature>
<organism evidence="5 6">
    <name type="scientific">Galleria mellonella</name>
    <name type="common">Greater wax moth</name>
    <dbReference type="NCBI Taxonomy" id="7137"/>
    <lineage>
        <taxon>Eukaryota</taxon>
        <taxon>Metazoa</taxon>
        <taxon>Ecdysozoa</taxon>
        <taxon>Arthropoda</taxon>
        <taxon>Hexapoda</taxon>
        <taxon>Insecta</taxon>
        <taxon>Pterygota</taxon>
        <taxon>Neoptera</taxon>
        <taxon>Endopterygota</taxon>
        <taxon>Lepidoptera</taxon>
        <taxon>Glossata</taxon>
        <taxon>Ditrysia</taxon>
        <taxon>Pyraloidea</taxon>
        <taxon>Pyralidae</taxon>
        <taxon>Galleriinae</taxon>
        <taxon>Galleria</taxon>
    </lineage>
</organism>
<evidence type="ECO:0000259" key="3">
    <source>
        <dbReference type="PROSITE" id="PS51029"/>
    </source>
</evidence>
<dbReference type="GO" id="GO:0003677">
    <property type="term" value="F:DNA binding"/>
    <property type="evidence" value="ECO:0007669"/>
    <property type="project" value="InterPro"/>
</dbReference>
<evidence type="ECO:0000313" key="6">
    <source>
        <dbReference type="RefSeq" id="XP_031764057.2"/>
    </source>
</evidence>
<dbReference type="PANTHER" id="PTHR12243:SF69">
    <property type="entry name" value="SI:CH73-59F11.3"/>
    <property type="match status" value="1"/>
</dbReference>
<feature type="compositionally biased region" description="Low complexity" evidence="2">
    <location>
        <begin position="292"/>
        <end position="312"/>
    </location>
</feature>
<dbReference type="PANTHER" id="PTHR12243">
    <property type="entry name" value="MADF DOMAIN TRANSCRIPTION FACTOR"/>
    <property type="match status" value="1"/>
</dbReference>
<dbReference type="GO" id="GO:0005634">
    <property type="term" value="C:nucleus"/>
    <property type="evidence" value="ECO:0007669"/>
    <property type="project" value="UniProtKB-SubCell"/>
</dbReference>
<evidence type="ECO:0000256" key="1">
    <source>
        <dbReference type="PROSITE-ProRule" id="PRU00371"/>
    </source>
</evidence>
<dbReference type="Proteomes" id="UP001652740">
    <property type="component" value="Unplaced"/>
</dbReference>
<dbReference type="InterPro" id="IPR006578">
    <property type="entry name" value="MADF-dom"/>
</dbReference>
<evidence type="ECO:0000259" key="4">
    <source>
        <dbReference type="PROSITE" id="PS51031"/>
    </source>
</evidence>
<keyword evidence="5" id="KW-1185">Reference proteome</keyword>
<comment type="subcellular location">
    <subcellularLocation>
        <location evidence="1">Nucleus</location>
    </subcellularLocation>
</comment>
<feature type="compositionally biased region" description="Basic residues" evidence="2">
    <location>
        <begin position="273"/>
        <end position="283"/>
    </location>
</feature>
<evidence type="ECO:0000256" key="2">
    <source>
        <dbReference type="SAM" id="MobiDB-lite"/>
    </source>
</evidence>
<dbReference type="Pfam" id="PF10545">
    <property type="entry name" value="MADF_DNA_bdg"/>
    <property type="match status" value="1"/>
</dbReference>
<reference evidence="6" key="1">
    <citation type="submission" date="2025-08" db="UniProtKB">
        <authorList>
            <consortium name="RefSeq"/>
        </authorList>
    </citation>
    <scope>IDENTIFICATION</scope>
    <source>
        <tissue evidence="6">Whole larvae</tissue>
    </source>
</reference>
<name>A0A6J3BUK2_GALME</name>
<dbReference type="KEGG" id="gmw:113514524"/>
<keyword evidence="1" id="KW-0539">Nucleus</keyword>
<dbReference type="InterPro" id="IPR039353">
    <property type="entry name" value="TF_Adf1"/>
</dbReference>
<protein>
    <submittedName>
        <fullName evidence="6">Uncharacterized protein LOC113514524</fullName>
    </submittedName>
</protein>
<dbReference type="SMART" id="SM00595">
    <property type="entry name" value="MADF"/>
    <property type="match status" value="1"/>
</dbReference>
<dbReference type="AlphaFoldDB" id="A0A6J3BUK2"/>